<keyword evidence="3" id="KW-1185">Reference proteome</keyword>
<accession>A0ABV6VZZ4</accession>
<dbReference type="RefSeq" id="WP_380538468.1">
    <property type="nucleotide sequence ID" value="NZ_JBHFAB010000017.1"/>
</dbReference>
<dbReference type="Pfam" id="PF00668">
    <property type="entry name" value="Condensation"/>
    <property type="match status" value="1"/>
</dbReference>
<dbReference type="InterPro" id="IPR023213">
    <property type="entry name" value="CAT-like_dom_sf"/>
</dbReference>
<sequence length="463" mass="50501">MARPHLLTVAFAAGAEREAPLTWGQTAIWDVLRWLPEGGSGLNQLLRVTAPPDTGTNRVRAVLQTLMERHEVLRSAFLARDGSLLQQVRACGVLTAEVYEIPPGAGRAPTARVAEALRSRPFVLDTELPVRAAVFTRDNQVTEIVLAVSHMALDGWSLNLVQRELTALLQAGATAPTLPDAQQPVERAAWESSAAGLDRQRRSLAFWERHLREVPAEMLGGEGGAPVLEWSRLDSVRLARALWSLNFRYRIKPSTTLLAASALLLSAYQGTPEAALRLIVATRFRSEARHTVGALNQNALLRLPVGGGMFSELLRRAADAEFAAYQHSEYHPRLLDRLSADIGRDRGIPVDGYHFFNDVRYTARAGRPQAETGGGTALPALAGRITTPTEQIQAKGARTFLYLHELTPHAVLTMGMDRRFGAGLTSARFLTDLEALVTRVAESDCPVDDLWSSHAAGTAARRG</sequence>
<dbReference type="PANTHER" id="PTHR45527">
    <property type="entry name" value="NONRIBOSOMAL PEPTIDE SYNTHETASE"/>
    <property type="match status" value="1"/>
</dbReference>
<dbReference type="Proteomes" id="UP001592531">
    <property type="component" value="Unassembled WGS sequence"/>
</dbReference>
<reference evidence="2 3" key="1">
    <citation type="submission" date="2024-09" db="EMBL/GenBank/DDBJ databases">
        <authorList>
            <person name="Lee S.D."/>
        </authorList>
    </citation>
    <scope>NUCLEOTIDE SEQUENCE [LARGE SCALE GENOMIC DNA]</scope>
    <source>
        <strain evidence="2 3">N8-3</strain>
    </source>
</reference>
<evidence type="ECO:0000313" key="3">
    <source>
        <dbReference type="Proteomes" id="UP001592531"/>
    </source>
</evidence>
<dbReference type="InterPro" id="IPR001242">
    <property type="entry name" value="Condensation_dom"/>
</dbReference>
<dbReference type="EMBL" id="JBHFAB010000017">
    <property type="protein sequence ID" value="MFC1419298.1"/>
    <property type="molecule type" value="Genomic_DNA"/>
</dbReference>
<organism evidence="2 3">
    <name type="scientific">Streptacidiphilus cavernicola</name>
    <dbReference type="NCBI Taxonomy" id="3342716"/>
    <lineage>
        <taxon>Bacteria</taxon>
        <taxon>Bacillati</taxon>
        <taxon>Actinomycetota</taxon>
        <taxon>Actinomycetes</taxon>
        <taxon>Kitasatosporales</taxon>
        <taxon>Streptomycetaceae</taxon>
        <taxon>Streptacidiphilus</taxon>
    </lineage>
</organism>
<proteinExistence type="predicted"/>
<dbReference type="PANTHER" id="PTHR45527:SF1">
    <property type="entry name" value="FATTY ACID SYNTHASE"/>
    <property type="match status" value="1"/>
</dbReference>
<gene>
    <name evidence="2" type="ORF">ACEZDE_22065</name>
</gene>
<name>A0ABV6VZZ4_9ACTN</name>
<dbReference type="SUPFAM" id="SSF52777">
    <property type="entry name" value="CoA-dependent acyltransferases"/>
    <property type="match status" value="2"/>
</dbReference>
<dbReference type="Gene3D" id="3.30.559.30">
    <property type="entry name" value="Nonribosomal peptide synthetase, condensation domain"/>
    <property type="match status" value="1"/>
</dbReference>
<dbReference type="Gene3D" id="3.30.559.10">
    <property type="entry name" value="Chloramphenicol acetyltransferase-like domain"/>
    <property type="match status" value="1"/>
</dbReference>
<feature type="domain" description="Condensation" evidence="1">
    <location>
        <begin position="16"/>
        <end position="333"/>
    </location>
</feature>
<evidence type="ECO:0000259" key="1">
    <source>
        <dbReference type="Pfam" id="PF00668"/>
    </source>
</evidence>
<evidence type="ECO:0000313" key="2">
    <source>
        <dbReference type="EMBL" id="MFC1419298.1"/>
    </source>
</evidence>
<comment type="caution">
    <text evidence="2">The sequence shown here is derived from an EMBL/GenBank/DDBJ whole genome shotgun (WGS) entry which is preliminary data.</text>
</comment>
<protein>
    <submittedName>
        <fullName evidence="2">Condensation domain-containing protein</fullName>
    </submittedName>
</protein>